<feature type="non-terminal residue" evidence="2">
    <location>
        <position position="699"/>
    </location>
</feature>
<reference evidence="2 3" key="1">
    <citation type="journal article" date="2010" name="Nat. Biotechnol.">
        <title>Genome sequence of the model mushroom Schizophyllum commune.</title>
        <authorList>
            <person name="Ohm R.A."/>
            <person name="de Jong J.F."/>
            <person name="Lugones L.G."/>
            <person name="Aerts A."/>
            <person name="Kothe E."/>
            <person name="Stajich J.E."/>
            <person name="de Vries R.P."/>
            <person name="Record E."/>
            <person name="Levasseur A."/>
            <person name="Baker S.E."/>
            <person name="Bartholomew K.A."/>
            <person name="Coutinho P.M."/>
            <person name="Erdmann S."/>
            <person name="Fowler T.J."/>
            <person name="Gathman A.C."/>
            <person name="Lombard V."/>
            <person name="Henrissat B."/>
            <person name="Knabe N."/>
            <person name="Kuees U."/>
            <person name="Lilly W.W."/>
            <person name="Lindquist E."/>
            <person name="Lucas S."/>
            <person name="Magnuson J.K."/>
            <person name="Piumi F."/>
            <person name="Raudaskoski M."/>
            <person name="Salamov A."/>
            <person name="Schmutz J."/>
            <person name="Schwarze F.W.M.R."/>
            <person name="vanKuyk P.A."/>
            <person name="Horton J.S."/>
            <person name="Grigoriev I.V."/>
            <person name="Woesten H.A.B."/>
        </authorList>
    </citation>
    <scope>NUCLEOTIDE SEQUENCE [LARGE SCALE GENOMIC DNA]</scope>
    <source>
        <strain evidence="3">H4-8 / FGSC 9210</strain>
    </source>
</reference>
<sequence>MPRAGGTRRPKSGASAGGKGKPKAKGGKSRTIKDVKNTPPGKTSDTRNSNAREELESLIGLRICLITNMMTCPYLVHGIHVFERFENSVGRWTYDEEIRKWVKRVDLDSKGNYEFGENLDEFVARVKANPKMDYKELSPDGKHELIMYGFPNKHKHYFARYSTYQRSYRRTTPDGCKLTYEDIYQEYIDHQLDELEVERLILQTGDQVFVLVSHLNLVFVHAMKMKYRLDDPTGEHTDEETSAQESTDAEETDAQESDNAEEGPEFEESSDVEEDGIWEDIPEDQAYPSKTTVRRGGTQSEGVGQSAPIAKPPPRLARSAPEEPLGNQDSRGLDLSSDPPVDEDAIDEKVRMFLVQDNPTHSSTTIERRVHAASAYPSSDAGDPAVGPSQRNTHGTTRTSQQLATSSRSHRIRDSIAGKKTTSTNHKIKRTVRFLDDDGVGEHVVLPLAHQNGGGNNDDASRHAVPENPTNIASMASDDGLFTGNNSGRQLSTFEHLALNAYASSDVGVPDKIGSPAHSGKATTSTEAVASKSSGGRQMAIPARTSGRSVRFSGVGGRHRKANPSNDTIANQSARAASSAAPSTLSRNATTAPLPARSTAGHPSAISQATATSSIAAAASSSTDRAPAARPSQGKQTGDKRTRDDGEDDDKSDDEDDDGGLVFLPARRARKKVKAQDVNKSTARTSSNGASKKGGKLGK</sequence>
<feature type="compositionally biased region" description="Polar residues" evidence="1">
    <location>
        <begin position="521"/>
        <end position="536"/>
    </location>
</feature>
<evidence type="ECO:0000313" key="3">
    <source>
        <dbReference type="Proteomes" id="UP000007431"/>
    </source>
</evidence>
<dbReference type="EMBL" id="GL377303">
    <property type="protein sequence ID" value="EFJ00680.1"/>
    <property type="molecule type" value="Genomic_DNA"/>
</dbReference>
<dbReference type="KEGG" id="scm:SCHCO_01167722"/>
<feature type="region of interest" description="Disordered" evidence="1">
    <location>
        <begin position="512"/>
        <end position="699"/>
    </location>
</feature>
<dbReference type="RefSeq" id="XP_003035582.1">
    <property type="nucleotide sequence ID" value="XM_003035536.1"/>
</dbReference>
<gene>
    <name evidence="2" type="ORF">SCHCODRAFT_104858</name>
</gene>
<feature type="compositionally biased region" description="Basic residues" evidence="1">
    <location>
        <begin position="1"/>
        <end position="11"/>
    </location>
</feature>
<dbReference type="HOGENOM" id="CLU_394380_0_0_1"/>
<organism evidence="3">
    <name type="scientific">Schizophyllum commune (strain H4-8 / FGSC 9210)</name>
    <name type="common">Split gill fungus</name>
    <dbReference type="NCBI Taxonomy" id="578458"/>
    <lineage>
        <taxon>Eukaryota</taxon>
        <taxon>Fungi</taxon>
        <taxon>Dikarya</taxon>
        <taxon>Basidiomycota</taxon>
        <taxon>Agaricomycotina</taxon>
        <taxon>Agaricomycetes</taxon>
        <taxon>Agaricomycetidae</taxon>
        <taxon>Agaricales</taxon>
        <taxon>Schizophyllaceae</taxon>
        <taxon>Schizophyllum</taxon>
    </lineage>
</organism>
<dbReference type="Proteomes" id="UP000007431">
    <property type="component" value="Unassembled WGS sequence"/>
</dbReference>
<feature type="compositionally biased region" description="Low complexity" evidence="1">
    <location>
        <begin position="573"/>
        <end position="586"/>
    </location>
</feature>
<protein>
    <submittedName>
        <fullName evidence="2">Uncharacterized protein</fullName>
    </submittedName>
</protein>
<feature type="compositionally biased region" description="Low complexity" evidence="1">
    <location>
        <begin position="544"/>
        <end position="553"/>
    </location>
</feature>
<feature type="compositionally biased region" description="Acidic residues" evidence="1">
    <location>
        <begin position="645"/>
        <end position="659"/>
    </location>
</feature>
<evidence type="ECO:0000313" key="2">
    <source>
        <dbReference type="EMBL" id="EFJ00680.1"/>
    </source>
</evidence>
<accession>D8PU09</accession>
<feature type="compositionally biased region" description="Polar residues" evidence="1">
    <location>
        <begin position="40"/>
        <end position="49"/>
    </location>
</feature>
<dbReference type="OrthoDB" id="10375651at2759"/>
<dbReference type="VEuPathDB" id="FungiDB:SCHCODRAFT_01167722"/>
<feature type="region of interest" description="Disordered" evidence="1">
    <location>
        <begin position="1"/>
        <end position="50"/>
    </location>
</feature>
<feature type="compositionally biased region" description="Low complexity" evidence="1">
    <location>
        <begin position="603"/>
        <end position="632"/>
    </location>
</feature>
<dbReference type="GeneID" id="9587081"/>
<dbReference type="InParanoid" id="D8PU09"/>
<dbReference type="AlphaFoldDB" id="D8PU09"/>
<feature type="region of interest" description="Disordered" evidence="1">
    <location>
        <begin position="230"/>
        <end position="425"/>
    </location>
</feature>
<feature type="compositionally biased region" description="Polar residues" evidence="1">
    <location>
        <begin position="563"/>
        <end position="572"/>
    </location>
</feature>
<feature type="compositionally biased region" description="Polar residues" evidence="1">
    <location>
        <begin position="389"/>
        <end position="407"/>
    </location>
</feature>
<feature type="compositionally biased region" description="Acidic residues" evidence="1">
    <location>
        <begin position="237"/>
        <end position="283"/>
    </location>
</feature>
<keyword evidence="3" id="KW-1185">Reference proteome</keyword>
<proteinExistence type="predicted"/>
<name>D8PU09_SCHCM</name>
<feature type="compositionally biased region" description="Basic residues" evidence="1">
    <location>
        <begin position="20"/>
        <end position="30"/>
    </location>
</feature>
<feature type="compositionally biased region" description="Polar residues" evidence="1">
    <location>
        <begin position="678"/>
        <end position="690"/>
    </location>
</feature>
<evidence type="ECO:0000256" key="1">
    <source>
        <dbReference type="SAM" id="MobiDB-lite"/>
    </source>
</evidence>